<sequence>MIVVKVTYTVHDKYVNANKERIQDFLADFKKLDNTQFSYTVFQKEDNKTFVHLSQYRNKDIQQQLLNTASFVHFQEQRDKNLDSEPQIEFLNLIGNSKDIV</sequence>
<name>A0A380CV17_SPHSI</name>
<dbReference type="EMBL" id="UGYW01000002">
    <property type="protein sequence ID" value="SUJ28490.1"/>
    <property type="molecule type" value="Genomic_DNA"/>
</dbReference>
<protein>
    <recommendedName>
        <fullName evidence="3">ABM domain-containing protein</fullName>
    </recommendedName>
</protein>
<dbReference type="InterPro" id="IPR011008">
    <property type="entry name" value="Dimeric_a/b-barrel"/>
</dbReference>
<proteinExistence type="predicted"/>
<gene>
    <name evidence="1" type="ORF">NCTC11388_04355</name>
</gene>
<dbReference type="SUPFAM" id="SSF54909">
    <property type="entry name" value="Dimeric alpha+beta barrel"/>
    <property type="match status" value="1"/>
</dbReference>
<evidence type="ECO:0000313" key="1">
    <source>
        <dbReference type="EMBL" id="SUJ28490.1"/>
    </source>
</evidence>
<dbReference type="RefSeq" id="WP_115171625.1">
    <property type="nucleotide sequence ID" value="NZ_UGYW01000002.1"/>
</dbReference>
<organism evidence="1 2">
    <name type="scientific">Sphingobacterium spiritivorum</name>
    <name type="common">Flavobacterium spiritivorum</name>
    <dbReference type="NCBI Taxonomy" id="258"/>
    <lineage>
        <taxon>Bacteria</taxon>
        <taxon>Pseudomonadati</taxon>
        <taxon>Bacteroidota</taxon>
        <taxon>Sphingobacteriia</taxon>
        <taxon>Sphingobacteriales</taxon>
        <taxon>Sphingobacteriaceae</taxon>
        <taxon>Sphingobacterium</taxon>
    </lineage>
</organism>
<reference evidence="1 2" key="1">
    <citation type="submission" date="2018-06" db="EMBL/GenBank/DDBJ databases">
        <authorList>
            <consortium name="Pathogen Informatics"/>
            <person name="Doyle S."/>
        </authorList>
    </citation>
    <scope>NUCLEOTIDE SEQUENCE [LARGE SCALE GENOMIC DNA]</scope>
    <source>
        <strain evidence="1 2">NCTC11388</strain>
    </source>
</reference>
<evidence type="ECO:0008006" key="3">
    <source>
        <dbReference type="Google" id="ProtNLM"/>
    </source>
</evidence>
<dbReference type="Proteomes" id="UP000254893">
    <property type="component" value="Unassembled WGS sequence"/>
</dbReference>
<evidence type="ECO:0000313" key="2">
    <source>
        <dbReference type="Proteomes" id="UP000254893"/>
    </source>
</evidence>
<accession>A0A380CV17</accession>
<dbReference type="AlphaFoldDB" id="A0A380CV17"/>
<dbReference type="Gene3D" id="3.30.70.100">
    <property type="match status" value="1"/>
</dbReference>